<evidence type="ECO:0000313" key="1">
    <source>
        <dbReference type="EMBL" id="KAH3834384.1"/>
    </source>
</evidence>
<keyword evidence="2" id="KW-1185">Reference proteome</keyword>
<accession>A0A9D4K7H5</accession>
<dbReference type="Proteomes" id="UP000828390">
    <property type="component" value="Unassembled WGS sequence"/>
</dbReference>
<organism evidence="1 2">
    <name type="scientific">Dreissena polymorpha</name>
    <name type="common">Zebra mussel</name>
    <name type="synonym">Mytilus polymorpha</name>
    <dbReference type="NCBI Taxonomy" id="45954"/>
    <lineage>
        <taxon>Eukaryota</taxon>
        <taxon>Metazoa</taxon>
        <taxon>Spiralia</taxon>
        <taxon>Lophotrochozoa</taxon>
        <taxon>Mollusca</taxon>
        <taxon>Bivalvia</taxon>
        <taxon>Autobranchia</taxon>
        <taxon>Heteroconchia</taxon>
        <taxon>Euheterodonta</taxon>
        <taxon>Imparidentia</taxon>
        <taxon>Neoheterodontei</taxon>
        <taxon>Myida</taxon>
        <taxon>Dreissenoidea</taxon>
        <taxon>Dreissenidae</taxon>
        <taxon>Dreissena</taxon>
    </lineage>
</organism>
<sequence length="58" mass="6237">MSHVPYAASIVSDKPATSVQELRCPLQSDKVSWPNKQTGKLLTRLGECTGRSGALLPI</sequence>
<evidence type="ECO:0000313" key="2">
    <source>
        <dbReference type="Proteomes" id="UP000828390"/>
    </source>
</evidence>
<comment type="caution">
    <text evidence="1">The sequence shown here is derived from an EMBL/GenBank/DDBJ whole genome shotgun (WGS) entry which is preliminary data.</text>
</comment>
<name>A0A9D4K7H5_DREPO</name>
<proteinExistence type="predicted"/>
<reference evidence="1" key="1">
    <citation type="journal article" date="2019" name="bioRxiv">
        <title>The Genome of the Zebra Mussel, Dreissena polymorpha: A Resource for Invasive Species Research.</title>
        <authorList>
            <person name="McCartney M.A."/>
            <person name="Auch B."/>
            <person name="Kono T."/>
            <person name="Mallez S."/>
            <person name="Zhang Y."/>
            <person name="Obille A."/>
            <person name="Becker A."/>
            <person name="Abrahante J.E."/>
            <person name="Garbe J."/>
            <person name="Badalamenti J.P."/>
            <person name="Herman A."/>
            <person name="Mangelson H."/>
            <person name="Liachko I."/>
            <person name="Sullivan S."/>
            <person name="Sone E.D."/>
            <person name="Koren S."/>
            <person name="Silverstein K.A.T."/>
            <person name="Beckman K.B."/>
            <person name="Gohl D.M."/>
        </authorList>
    </citation>
    <scope>NUCLEOTIDE SEQUENCE</scope>
    <source>
        <strain evidence="1">Duluth1</strain>
        <tissue evidence="1">Whole animal</tissue>
    </source>
</reference>
<protein>
    <submittedName>
        <fullName evidence="1">Uncharacterized protein</fullName>
    </submittedName>
</protein>
<reference evidence="1" key="2">
    <citation type="submission" date="2020-11" db="EMBL/GenBank/DDBJ databases">
        <authorList>
            <person name="McCartney M.A."/>
            <person name="Auch B."/>
            <person name="Kono T."/>
            <person name="Mallez S."/>
            <person name="Becker A."/>
            <person name="Gohl D.M."/>
            <person name="Silverstein K.A.T."/>
            <person name="Koren S."/>
            <person name="Bechman K.B."/>
            <person name="Herman A."/>
            <person name="Abrahante J.E."/>
            <person name="Garbe J."/>
        </authorList>
    </citation>
    <scope>NUCLEOTIDE SEQUENCE</scope>
    <source>
        <strain evidence="1">Duluth1</strain>
        <tissue evidence="1">Whole animal</tissue>
    </source>
</reference>
<gene>
    <name evidence="1" type="ORF">DPMN_107707</name>
</gene>
<dbReference type="EMBL" id="JAIWYP010000004">
    <property type="protein sequence ID" value="KAH3834384.1"/>
    <property type="molecule type" value="Genomic_DNA"/>
</dbReference>
<dbReference type="AlphaFoldDB" id="A0A9D4K7H5"/>